<dbReference type="AlphaFoldDB" id="A0A2I0UPM1"/>
<reference evidence="3" key="2">
    <citation type="submission" date="2017-12" db="EMBL/GenBank/DDBJ databases">
        <title>Genome sequence of the Bar-tailed Godwit (Limosa lapponica baueri).</title>
        <authorList>
            <person name="Lima N.C.B."/>
            <person name="Parody-Merino A.M."/>
            <person name="Battley P.F."/>
            <person name="Fidler A.E."/>
            <person name="Prosdocimi F."/>
        </authorList>
    </citation>
    <scope>NUCLEOTIDE SEQUENCE [LARGE SCALE GENOMIC DNA]</scope>
</reference>
<evidence type="ECO:0000313" key="3">
    <source>
        <dbReference type="Proteomes" id="UP000233556"/>
    </source>
</evidence>
<dbReference type="PANTHER" id="PTHR33332">
    <property type="entry name" value="REVERSE TRANSCRIPTASE DOMAIN-CONTAINING PROTEIN"/>
    <property type="match status" value="1"/>
</dbReference>
<evidence type="ECO:0000259" key="1">
    <source>
        <dbReference type="Pfam" id="PF00078"/>
    </source>
</evidence>
<accession>A0A2I0UPM1</accession>
<organism evidence="2 3">
    <name type="scientific">Limosa lapponica baueri</name>
    <dbReference type="NCBI Taxonomy" id="1758121"/>
    <lineage>
        <taxon>Eukaryota</taxon>
        <taxon>Metazoa</taxon>
        <taxon>Chordata</taxon>
        <taxon>Craniata</taxon>
        <taxon>Vertebrata</taxon>
        <taxon>Euteleostomi</taxon>
        <taxon>Archelosauria</taxon>
        <taxon>Archosauria</taxon>
        <taxon>Dinosauria</taxon>
        <taxon>Saurischia</taxon>
        <taxon>Theropoda</taxon>
        <taxon>Coelurosauria</taxon>
        <taxon>Aves</taxon>
        <taxon>Neognathae</taxon>
        <taxon>Neoaves</taxon>
        <taxon>Charadriiformes</taxon>
        <taxon>Scolopacidae</taxon>
        <taxon>Limosa</taxon>
    </lineage>
</organism>
<keyword evidence="2" id="KW-0808">Transferase</keyword>
<keyword evidence="2" id="KW-0695">RNA-directed DNA polymerase</keyword>
<dbReference type="Proteomes" id="UP000233556">
    <property type="component" value="Unassembled WGS sequence"/>
</dbReference>
<dbReference type="Pfam" id="PF00078">
    <property type="entry name" value="RVT_1"/>
    <property type="match status" value="1"/>
</dbReference>
<feature type="domain" description="Reverse transcriptase" evidence="1">
    <location>
        <begin position="14"/>
        <end position="108"/>
    </location>
</feature>
<protein>
    <submittedName>
        <fullName evidence="2">Rna-directed dna polymerase from mobile element jockey-like</fullName>
    </submittedName>
</protein>
<keyword evidence="3" id="KW-1185">Reference proteome</keyword>
<evidence type="ECO:0000313" key="2">
    <source>
        <dbReference type="EMBL" id="PKU47985.1"/>
    </source>
</evidence>
<dbReference type="EMBL" id="KZ505663">
    <property type="protein sequence ID" value="PKU47985.1"/>
    <property type="molecule type" value="Genomic_DNA"/>
</dbReference>
<proteinExistence type="predicted"/>
<gene>
    <name evidence="2" type="ORF">llap_1694</name>
</gene>
<dbReference type="OrthoDB" id="3230070at2759"/>
<dbReference type="InterPro" id="IPR000477">
    <property type="entry name" value="RT_dom"/>
</dbReference>
<dbReference type="GO" id="GO:0003964">
    <property type="term" value="F:RNA-directed DNA polymerase activity"/>
    <property type="evidence" value="ECO:0007669"/>
    <property type="project" value="UniProtKB-KW"/>
</dbReference>
<keyword evidence="2" id="KW-0548">Nucleotidyltransferase</keyword>
<reference evidence="3" key="1">
    <citation type="submission" date="2017-11" db="EMBL/GenBank/DDBJ databases">
        <authorList>
            <person name="Lima N.C."/>
            <person name="Parody-Merino A.M."/>
            <person name="Battley P.F."/>
            <person name="Fidler A.E."/>
            <person name="Prosdocimi F."/>
        </authorList>
    </citation>
    <scope>NUCLEOTIDE SEQUENCE [LARGE SCALE GENOMIC DNA]</scope>
</reference>
<sequence>MGKWLTGHTKRVVVDSNFSNWQPVTNGVTQGSILGPTLFNTFISDLDDRIKCILMKFADDTKLCGEVDSLEGRATLQEDLDRQVEWAKKNLMKSNNDKCKVLHLRKKSRSTTQTGIYLTRSSSVESDLGVLLDNKFNMYELCCSSKESQQDAGLHQQGHHQQR</sequence>
<name>A0A2I0UPM1_LIMLA</name>